<dbReference type="EMBL" id="JACHMF010000001">
    <property type="protein sequence ID" value="MBB4690855.1"/>
    <property type="molecule type" value="Genomic_DNA"/>
</dbReference>
<dbReference type="Pfam" id="PF10706">
    <property type="entry name" value="Aminoglyc_resit"/>
    <property type="match status" value="1"/>
</dbReference>
<evidence type="ECO:0000313" key="2">
    <source>
        <dbReference type="Proteomes" id="UP000542742"/>
    </source>
</evidence>
<dbReference type="InterPro" id="IPR019646">
    <property type="entry name" value="Aminoglyc_AdlTrfase"/>
</dbReference>
<sequence length="164" mass="18470">MADTAYEMRVLDVVEVVQGPGADVCLSGGWAVDALLGEQTRKHDDLDIWLPADQLHEAFEGLTRLGIDRIHPWPGDRPWNFVLHDGARRRLDLHLYEVRPDGRLHYGSALHGESFPAAALAGQGSVGGIPVRCEAVEWSLRWHTGYPPRDKDHHDIRLLRERFG</sequence>
<dbReference type="Gene3D" id="3.30.460.40">
    <property type="match status" value="1"/>
</dbReference>
<name>A0A7W7CLP2_9ACTN</name>
<keyword evidence="1" id="KW-0808">Transferase</keyword>
<proteinExistence type="predicted"/>
<reference evidence="1 2" key="1">
    <citation type="submission" date="2020-08" db="EMBL/GenBank/DDBJ databases">
        <title>Sequencing the genomes of 1000 actinobacteria strains.</title>
        <authorList>
            <person name="Klenk H.-P."/>
        </authorList>
    </citation>
    <scope>NUCLEOTIDE SEQUENCE [LARGE SCALE GENOMIC DNA]</scope>
    <source>
        <strain evidence="1 2">DSM 45518</strain>
    </source>
</reference>
<organism evidence="1 2">
    <name type="scientific">Paractinoplanes abujensis</name>
    <dbReference type="NCBI Taxonomy" id="882441"/>
    <lineage>
        <taxon>Bacteria</taxon>
        <taxon>Bacillati</taxon>
        <taxon>Actinomycetota</taxon>
        <taxon>Actinomycetes</taxon>
        <taxon>Micromonosporales</taxon>
        <taxon>Micromonosporaceae</taxon>
        <taxon>Paractinoplanes</taxon>
    </lineage>
</organism>
<comment type="caution">
    <text evidence="1">The sequence shown here is derived from an EMBL/GenBank/DDBJ whole genome shotgun (WGS) entry which is preliminary data.</text>
</comment>
<gene>
    <name evidence="1" type="ORF">BKA14_001003</name>
</gene>
<dbReference type="AlphaFoldDB" id="A0A7W7CLP2"/>
<dbReference type="GO" id="GO:0016740">
    <property type="term" value="F:transferase activity"/>
    <property type="evidence" value="ECO:0007669"/>
    <property type="project" value="UniProtKB-KW"/>
</dbReference>
<protein>
    <submittedName>
        <fullName evidence="1">Lincosamide nucleotidyltransferase A/C/D/E</fullName>
    </submittedName>
</protein>
<dbReference type="Proteomes" id="UP000542742">
    <property type="component" value="Unassembled WGS sequence"/>
</dbReference>
<evidence type="ECO:0000313" key="1">
    <source>
        <dbReference type="EMBL" id="MBB4690855.1"/>
    </source>
</evidence>
<keyword evidence="2" id="KW-1185">Reference proteome</keyword>
<dbReference type="RefSeq" id="WP_239092484.1">
    <property type="nucleotide sequence ID" value="NZ_BOMC01000011.1"/>
</dbReference>
<accession>A0A7W7CLP2</accession>